<dbReference type="EMBL" id="JAPQKH010000006">
    <property type="protein sequence ID" value="KAJ5094118.1"/>
    <property type="molecule type" value="Genomic_DNA"/>
</dbReference>
<gene>
    <name evidence="2" type="ORF">N7456_009979</name>
</gene>
<sequence length="133" mass="15216">MIFHLTPSSSNPRKSHRKSHRKNLGSLPLEPQSASLQVNFTGTQVLFTKMMSFKKWFPRLTFEFIYFVYEDSHNSRTGELVEALTLQTLSGVRLGPGSYQILPEGDDLVHKLESPLRNANVRDIRRQPELFAG</sequence>
<reference evidence="2" key="2">
    <citation type="journal article" date="2023" name="IMA Fungus">
        <title>Comparative genomic study of the Penicillium genus elucidates a diverse pangenome and 15 lateral gene transfer events.</title>
        <authorList>
            <person name="Petersen C."/>
            <person name="Sorensen T."/>
            <person name="Nielsen M.R."/>
            <person name="Sondergaard T.E."/>
            <person name="Sorensen J.L."/>
            <person name="Fitzpatrick D.A."/>
            <person name="Frisvad J.C."/>
            <person name="Nielsen K.L."/>
        </authorList>
    </citation>
    <scope>NUCLEOTIDE SEQUENCE</scope>
    <source>
        <strain evidence="2">IBT 30069</strain>
    </source>
</reference>
<dbReference type="Proteomes" id="UP001149165">
    <property type="component" value="Unassembled WGS sequence"/>
</dbReference>
<dbReference type="AlphaFoldDB" id="A0A9W9F5P9"/>
<evidence type="ECO:0000313" key="3">
    <source>
        <dbReference type="Proteomes" id="UP001149165"/>
    </source>
</evidence>
<comment type="caution">
    <text evidence="2">The sequence shown here is derived from an EMBL/GenBank/DDBJ whole genome shotgun (WGS) entry which is preliminary data.</text>
</comment>
<evidence type="ECO:0000313" key="2">
    <source>
        <dbReference type="EMBL" id="KAJ5094118.1"/>
    </source>
</evidence>
<name>A0A9W9F5P9_9EURO</name>
<feature type="region of interest" description="Disordered" evidence="1">
    <location>
        <begin position="1"/>
        <end position="28"/>
    </location>
</feature>
<feature type="compositionally biased region" description="Polar residues" evidence="1">
    <location>
        <begin position="1"/>
        <end position="12"/>
    </location>
</feature>
<organism evidence="2 3">
    <name type="scientific">Penicillium angulare</name>
    <dbReference type="NCBI Taxonomy" id="116970"/>
    <lineage>
        <taxon>Eukaryota</taxon>
        <taxon>Fungi</taxon>
        <taxon>Dikarya</taxon>
        <taxon>Ascomycota</taxon>
        <taxon>Pezizomycotina</taxon>
        <taxon>Eurotiomycetes</taxon>
        <taxon>Eurotiomycetidae</taxon>
        <taxon>Eurotiales</taxon>
        <taxon>Aspergillaceae</taxon>
        <taxon>Penicillium</taxon>
    </lineage>
</organism>
<evidence type="ECO:0000256" key="1">
    <source>
        <dbReference type="SAM" id="MobiDB-lite"/>
    </source>
</evidence>
<proteinExistence type="predicted"/>
<reference evidence="2" key="1">
    <citation type="submission" date="2022-11" db="EMBL/GenBank/DDBJ databases">
        <authorList>
            <person name="Petersen C."/>
        </authorList>
    </citation>
    <scope>NUCLEOTIDE SEQUENCE</scope>
    <source>
        <strain evidence="2">IBT 30069</strain>
    </source>
</reference>
<accession>A0A9W9F5P9</accession>
<feature type="compositionally biased region" description="Basic residues" evidence="1">
    <location>
        <begin position="13"/>
        <end position="23"/>
    </location>
</feature>
<protein>
    <submittedName>
        <fullName evidence="2">Uncharacterized protein</fullName>
    </submittedName>
</protein>
<keyword evidence="3" id="KW-1185">Reference proteome</keyword>